<comment type="caution">
    <text evidence="2">The sequence shown here is derived from an EMBL/GenBank/DDBJ whole genome shotgun (WGS) entry which is preliminary data.</text>
</comment>
<dbReference type="PANTHER" id="PTHR31672">
    <property type="entry name" value="BNACNNG10540D PROTEIN"/>
    <property type="match status" value="1"/>
</dbReference>
<feature type="domain" description="F-box" evidence="1">
    <location>
        <begin position="94"/>
        <end position="134"/>
    </location>
</feature>
<dbReference type="Pfam" id="PF00931">
    <property type="entry name" value="NB-ARC"/>
    <property type="match status" value="1"/>
</dbReference>
<dbReference type="CDD" id="cd22157">
    <property type="entry name" value="F-box_AtFBW1-like"/>
    <property type="match status" value="1"/>
</dbReference>
<proteinExistence type="predicted"/>
<dbReference type="Gene3D" id="1.20.1280.50">
    <property type="match status" value="1"/>
</dbReference>
<dbReference type="InterPro" id="IPR001810">
    <property type="entry name" value="F-box_dom"/>
</dbReference>
<dbReference type="PANTHER" id="PTHR31672:SF13">
    <property type="entry name" value="F-BOX PROTEIN CPR30-LIKE"/>
    <property type="match status" value="1"/>
</dbReference>
<dbReference type="InterPro" id="IPR036047">
    <property type="entry name" value="F-box-like_dom_sf"/>
</dbReference>
<sequence>MKKYLIVLDDIWKPEVWDEVEFLFADNKNGSAILITSRNDSVANYTRSKSYYCRKLSNPSIDKKRLKHTVNKAKEESTMEKNKNDKSKSIHDILPRDLIHRILLRVPIRHLARLRCVSKLWCSLISDPEFAELHIHLSLAPTHACLLVHLKDSTEAYLVHLEEVFNGDNYQVKEVSLPFKKKPPSKFCVMGSCRGFVLLNRQPYFFVVWNPLTGFRKRISYSCLIHRSKLRRLNFPRDARLYGFGYDASRDDYLVVVASQDGYCQHLDCLSLKTNSWINLDAALPESLGFMKRQSPGLFLHGSIHWLCYSLQGDYSESLLIFDLKERSFSKISLPEQLIMHCSATIVTLGGCLALYYEDDVVERKTSIWVMKEYKVNSSWTLYEIPCLKFEPLCLSNGSDIMALDPTAVSGPLKFAKYNIREELLQHFTCPHLRQDLYLFASCTVYTESLLLLPSDI</sequence>
<dbReference type="SUPFAM" id="SSF81383">
    <property type="entry name" value="F-box domain"/>
    <property type="match status" value="1"/>
</dbReference>
<accession>A0A445DAR6</accession>
<organism evidence="2 3">
    <name type="scientific">Arachis hypogaea</name>
    <name type="common">Peanut</name>
    <dbReference type="NCBI Taxonomy" id="3818"/>
    <lineage>
        <taxon>Eukaryota</taxon>
        <taxon>Viridiplantae</taxon>
        <taxon>Streptophyta</taxon>
        <taxon>Embryophyta</taxon>
        <taxon>Tracheophyta</taxon>
        <taxon>Spermatophyta</taxon>
        <taxon>Magnoliopsida</taxon>
        <taxon>eudicotyledons</taxon>
        <taxon>Gunneridae</taxon>
        <taxon>Pentapetalae</taxon>
        <taxon>rosids</taxon>
        <taxon>fabids</taxon>
        <taxon>Fabales</taxon>
        <taxon>Fabaceae</taxon>
        <taxon>Papilionoideae</taxon>
        <taxon>50 kb inversion clade</taxon>
        <taxon>dalbergioids sensu lato</taxon>
        <taxon>Dalbergieae</taxon>
        <taxon>Pterocarpus clade</taxon>
        <taxon>Arachis</taxon>
    </lineage>
</organism>
<gene>
    <name evidence="2" type="ORF">Ahy_A04g017319</name>
</gene>
<dbReference type="InterPro" id="IPR011043">
    <property type="entry name" value="Gal_Oxase/kelch_b-propeller"/>
</dbReference>
<protein>
    <recommendedName>
        <fullName evidence="1">F-box domain-containing protein</fullName>
    </recommendedName>
</protein>
<dbReference type="InterPro" id="IPR017451">
    <property type="entry name" value="F-box-assoc_interact_dom"/>
</dbReference>
<dbReference type="STRING" id="3818.A0A445DAR6"/>
<dbReference type="Proteomes" id="UP000289738">
    <property type="component" value="Chromosome A04"/>
</dbReference>
<dbReference type="SUPFAM" id="SSF50965">
    <property type="entry name" value="Galactose oxidase, central domain"/>
    <property type="match status" value="1"/>
</dbReference>
<dbReference type="Gene3D" id="3.40.50.300">
    <property type="entry name" value="P-loop containing nucleotide triphosphate hydrolases"/>
    <property type="match status" value="1"/>
</dbReference>
<dbReference type="Pfam" id="PF00646">
    <property type="entry name" value="F-box"/>
    <property type="match status" value="1"/>
</dbReference>
<dbReference type="SUPFAM" id="SSF52540">
    <property type="entry name" value="P-loop containing nucleoside triphosphate hydrolases"/>
    <property type="match status" value="1"/>
</dbReference>
<dbReference type="NCBIfam" id="TIGR01640">
    <property type="entry name" value="F_box_assoc_1"/>
    <property type="match status" value="1"/>
</dbReference>
<dbReference type="AlphaFoldDB" id="A0A445DAR6"/>
<dbReference type="SMART" id="SM00256">
    <property type="entry name" value="FBOX"/>
    <property type="match status" value="1"/>
</dbReference>
<reference evidence="2 3" key="1">
    <citation type="submission" date="2019-01" db="EMBL/GenBank/DDBJ databases">
        <title>Sequencing of cultivated peanut Arachis hypogaea provides insights into genome evolution and oil improvement.</title>
        <authorList>
            <person name="Chen X."/>
        </authorList>
    </citation>
    <scope>NUCLEOTIDE SEQUENCE [LARGE SCALE GENOMIC DNA]</scope>
    <source>
        <strain evidence="3">cv. Fuhuasheng</strain>
        <tissue evidence="2">Leaves</tissue>
    </source>
</reference>
<keyword evidence="3" id="KW-1185">Reference proteome</keyword>
<evidence type="ECO:0000259" key="1">
    <source>
        <dbReference type="SMART" id="SM00256"/>
    </source>
</evidence>
<dbReference type="Pfam" id="PF07734">
    <property type="entry name" value="FBA_1"/>
    <property type="match status" value="1"/>
</dbReference>
<dbReference type="EMBL" id="SDMP01000004">
    <property type="protein sequence ID" value="RYR60246.1"/>
    <property type="molecule type" value="Genomic_DNA"/>
</dbReference>
<dbReference type="InterPro" id="IPR050796">
    <property type="entry name" value="SCF_F-box_component"/>
</dbReference>
<name>A0A445DAR6_ARAHY</name>
<evidence type="ECO:0000313" key="2">
    <source>
        <dbReference type="EMBL" id="RYR60246.1"/>
    </source>
</evidence>
<dbReference type="InterPro" id="IPR002182">
    <property type="entry name" value="NB-ARC"/>
</dbReference>
<dbReference type="InterPro" id="IPR027417">
    <property type="entry name" value="P-loop_NTPase"/>
</dbReference>
<dbReference type="InterPro" id="IPR006527">
    <property type="entry name" value="F-box-assoc_dom_typ1"/>
</dbReference>
<evidence type="ECO:0000313" key="3">
    <source>
        <dbReference type="Proteomes" id="UP000289738"/>
    </source>
</evidence>
<dbReference type="GO" id="GO:0043531">
    <property type="term" value="F:ADP binding"/>
    <property type="evidence" value="ECO:0007669"/>
    <property type="project" value="InterPro"/>
</dbReference>